<dbReference type="STRING" id="27342.A0A0H2S6A0"/>
<dbReference type="PANTHER" id="PTHR23502:SF60">
    <property type="entry name" value="MAJOR FACILITATOR SUPERFAMILY (MFS) PROFILE DOMAIN-CONTAINING PROTEIN-RELATED"/>
    <property type="match status" value="1"/>
</dbReference>
<dbReference type="InterPro" id="IPR011701">
    <property type="entry name" value="MFS"/>
</dbReference>
<dbReference type="CDD" id="cd17323">
    <property type="entry name" value="MFS_Tpo1_MDR_like"/>
    <property type="match status" value="1"/>
</dbReference>
<feature type="transmembrane region" description="Helical" evidence="6">
    <location>
        <begin position="359"/>
        <end position="379"/>
    </location>
</feature>
<feature type="transmembrane region" description="Helical" evidence="6">
    <location>
        <begin position="400"/>
        <end position="419"/>
    </location>
</feature>
<feature type="transmembrane region" description="Helical" evidence="6">
    <location>
        <begin position="458"/>
        <end position="480"/>
    </location>
</feature>
<organism evidence="8 9">
    <name type="scientific">Schizopora paradoxa</name>
    <dbReference type="NCBI Taxonomy" id="27342"/>
    <lineage>
        <taxon>Eukaryota</taxon>
        <taxon>Fungi</taxon>
        <taxon>Dikarya</taxon>
        <taxon>Basidiomycota</taxon>
        <taxon>Agaricomycotina</taxon>
        <taxon>Agaricomycetes</taxon>
        <taxon>Hymenochaetales</taxon>
        <taxon>Schizoporaceae</taxon>
        <taxon>Schizopora</taxon>
    </lineage>
</organism>
<feature type="transmembrane region" description="Helical" evidence="6">
    <location>
        <begin position="180"/>
        <end position="201"/>
    </location>
</feature>
<dbReference type="Proteomes" id="UP000053477">
    <property type="component" value="Unassembled WGS sequence"/>
</dbReference>
<dbReference type="GO" id="GO:0042908">
    <property type="term" value="P:xenobiotic transport"/>
    <property type="evidence" value="ECO:0007669"/>
    <property type="project" value="UniProtKB-ARBA"/>
</dbReference>
<feature type="compositionally biased region" description="Basic and acidic residues" evidence="5">
    <location>
        <begin position="31"/>
        <end position="54"/>
    </location>
</feature>
<dbReference type="SUPFAM" id="SSF103473">
    <property type="entry name" value="MFS general substrate transporter"/>
    <property type="match status" value="1"/>
</dbReference>
<proteinExistence type="predicted"/>
<feature type="transmembrane region" description="Helical" evidence="6">
    <location>
        <begin position="319"/>
        <end position="339"/>
    </location>
</feature>
<feature type="transmembrane region" description="Helical" evidence="6">
    <location>
        <begin position="492"/>
        <end position="514"/>
    </location>
</feature>
<feature type="domain" description="Major facilitator superfamily (MFS) profile" evidence="7">
    <location>
        <begin position="88"/>
        <end position="517"/>
    </location>
</feature>
<feature type="transmembrane region" description="Helical" evidence="6">
    <location>
        <begin position="425"/>
        <end position="446"/>
    </location>
</feature>
<evidence type="ECO:0000256" key="3">
    <source>
        <dbReference type="ARBA" id="ARBA00022989"/>
    </source>
</evidence>
<dbReference type="EMBL" id="KQ085884">
    <property type="protein sequence ID" value="KLO19815.1"/>
    <property type="molecule type" value="Genomic_DNA"/>
</dbReference>
<comment type="subcellular location">
    <subcellularLocation>
        <location evidence="1">Membrane</location>
        <topology evidence="1">Multi-pass membrane protein</topology>
    </subcellularLocation>
</comment>
<dbReference type="InterPro" id="IPR005829">
    <property type="entry name" value="Sugar_transporter_CS"/>
</dbReference>
<dbReference type="InterPro" id="IPR036259">
    <property type="entry name" value="MFS_trans_sf"/>
</dbReference>
<evidence type="ECO:0000256" key="6">
    <source>
        <dbReference type="SAM" id="Phobius"/>
    </source>
</evidence>
<dbReference type="PANTHER" id="PTHR23502">
    <property type="entry name" value="MAJOR FACILITATOR SUPERFAMILY"/>
    <property type="match status" value="1"/>
</dbReference>
<keyword evidence="2 6" id="KW-0812">Transmembrane</keyword>
<keyword evidence="3 6" id="KW-1133">Transmembrane helix</keyword>
<feature type="transmembrane region" description="Helical" evidence="6">
    <location>
        <begin position="213"/>
        <end position="235"/>
    </location>
</feature>
<dbReference type="OrthoDB" id="6770063at2759"/>
<keyword evidence="9" id="KW-1185">Reference proteome</keyword>
<feature type="transmembrane region" description="Helical" evidence="6">
    <location>
        <begin position="88"/>
        <end position="110"/>
    </location>
</feature>
<dbReference type="PROSITE" id="PS50850">
    <property type="entry name" value="MFS"/>
    <property type="match status" value="1"/>
</dbReference>
<feature type="transmembrane region" description="Helical" evidence="6">
    <location>
        <begin position="122"/>
        <end position="143"/>
    </location>
</feature>
<dbReference type="PROSITE" id="PS00216">
    <property type="entry name" value="SUGAR_TRANSPORT_1"/>
    <property type="match status" value="1"/>
</dbReference>
<evidence type="ECO:0000256" key="5">
    <source>
        <dbReference type="SAM" id="MobiDB-lite"/>
    </source>
</evidence>
<dbReference type="GO" id="GO:0140115">
    <property type="term" value="P:export across plasma membrane"/>
    <property type="evidence" value="ECO:0007669"/>
    <property type="project" value="UniProtKB-ARBA"/>
</dbReference>
<dbReference type="Pfam" id="PF07690">
    <property type="entry name" value="MFS_1"/>
    <property type="match status" value="1"/>
</dbReference>
<evidence type="ECO:0000259" key="7">
    <source>
        <dbReference type="PROSITE" id="PS50850"/>
    </source>
</evidence>
<accession>A0A0H2S6A0</accession>
<dbReference type="InterPro" id="IPR020846">
    <property type="entry name" value="MFS_dom"/>
</dbReference>
<gene>
    <name evidence="8" type="ORF">SCHPADRAFT_992428</name>
</gene>
<evidence type="ECO:0000256" key="2">
    <source>
        <dbReference type="ARBA" id="ARBA00022692"/>
    </source>
</evidence>
<reference evidence="8 9" key="1">
    <citation type="submission" date="2015-04" db="EMBL/GenBank/DDBJ databases">
        <title>Complete genome sequence of Schizopora paradoxa KUC8140, a cosmopolitan wood degrader in East Asia.</title>
        <authorList>
            <consortium name="DOE Joint Genome Institute"/>
            <person name="Min B."/>
            <person name="Park H."/>
            <person name="Jang Y."/>
            <person name="Kim J.-J."/>
            <person name="Kim K.H."/>
            <person name="Pangilinan J."/>
            <person name="Lipzen A."/>
            <person name="Riley R."/>
            <person name="Grigoriev I.V."/>
            <person name="Spatafora J.W."/>
            <person name="Choi I.-G."/>
        </authorList>
    </citation>
    <scope>NUCLEOTIDE SEQUENCE [LARGE SCALE GENOMIC DNA]</scope>
    <source>
        <strain evidence="8 9">KUC8140</strain>
    </source>
</reference>
<evidence type="ECO:0000256" key="4">
    <source>
        <dbReference type="ARBA" id="ARBA00023136"/>
    </source>
</evidence>
<feature type="transmembrane region" description="Helical" evidence="6">
    <location>
        <begin position="241"/>
        <end position="263"/>
    </location>
</feature>
<dbReference type="AlphaFoldDB" id="A0A0H2S6A0"/>
<protein>
    <submittedName>
        <fullName evidence="8">Multidrug resistance protein 4</fullName>
    </submittedName>
</protein>
<evidence type="ECO:0000313" key="8">
    <source>
        <dbReference type="EMBL" id="KLO19815.1"/>
    </source>
</evidence>
<feature type="compositionally biased region" description="Basic and acidic residues" evidence="5">
    <location>
        <begin position="7"/>
        <end position="20"/>
    </location>
</feature>
<dbReference type="Gene3D" id="1.20.1250.20">
    <property type="entry name" value="MFS general substrate transporter like domains"/>
    <property type="match status" value="1"/>
</dbReference>
<sequence length="527" mass="57959">MPSSHGTTEKDDRRHDDVKANHSPSPTIVQPDHRRDEKSEKDVKLHGGEGESAFPEDRKFEALERINHDWQHDPANPRNWSFWKKWRCAGIVSFYTFVSPVSSSMMAPALPQIADHYNITSVSLLNMTLTIFLLAYALGPLVLSPMSEIWGRRWVLHISNLFFLAFNLACAFAPNTNALIVFRFFAGLGGSAPITIGGGVIGDMFSESDRATAMAIFTLGPLIGPSVGPVAGGFIAETIGFKWIFIVIAIAAGLGALVGIPFLDESYAPVIQLRRARKWAKDKEGDHPDHDILLESHQNIYNVLWINLTRPIVLLCKSFICFILSLYMGIMYGFYYLMFATFPDVYTGTYGFSTGIAGLAYLGPGVGFALSTFYGAYVADGLYKRQIEKNGGVAKPEMRVPPLIIASFIVPIGLLWYGWAAQEKAQFIVPIIGAGVFSFGMMGTFLPIQLYLVDSFQYAASAIAAATVIRSLFGFVFPLFGEQMFNALGNGGGYSLLAGLAIVIGIPFPIWIYYCGEKIRAKSDLSR</sequence>
<dbReference type="InParanoid" id="A0A0H2S6A0"/>
<feature type="region of interest" description="Disordered" evidence="5">
    <location>
        <begin position="1"/>
        <end position="54"/>
    </location>
</feature>
<evidence type="ECO:0000256" key="1">
    <source>
        <dbReference type="ARBA" id="ARBA00004141"/>
    </source>
</evidence>
<feature type="transmembrane region" description="Helical" evidence="6">
    <location>
        <begin position="155"/>
        <end position="174"/>
    </location>
</feature>
<dbReference type="FunFam" id="1.20.1250.20:FF:000011">
    <property type="entry name" value="MFS multidrug transporter, putative"/>
    <property type="match status" value="1"/>
</dbReference>
<dbReference type="GO" id="GO:0022857">
    <property type="term" value="F:transmembrane transporter activity"/>
    <property type="evidence" value="ECO:0007669"/>
    <property type="project" value="InterPro"/>
</dbReference>
<name>A0A0H2S6A0_9AGAM</name>
<dbReference type="GO" id="GO:0005886">
    <property type="term" value="C:plasma membrane"/>
    <property type="evidence" value="ECO:0007669"/>
    <property type="project" value="TreeGrafter"/>
</dbReference>
<evidence type="ECO:0000313" key="9">
    <source>
        <dbReference type="Proteomes" id="UP000053477"/>
    </source>
</evidence>
<keyword evidence="4 6" id="KW-0472">Membrane</keyword>